<name>A7EFG1_SCLS1</name>
<keyword evidence="3" id="KW-1185">Reference proteome</keyword>
<keyword evidence="1" id="KW-0812">Transmembrane</keyword>
<keyword evidence="1" id="KW-0472">Membrane</keyword>
<keyword evidence="1" id="KW-1133">Transmembrane helix</keyword>
<dbReference type="HOGENOM" id="CLU_3399629_0_0_1"/>
<dbReference type="InParanoid" id="A7EFG1"/>
<feature type="transmembrane region" description="Helical" evidence="1">
    <location>
        <begin position="6"/>
        <end position="23"/>
    </location>
</feature>
<dbReference type="KEGG" id="ssl:SS1G_04052"/>
<accession>A7EFG1</accession>
<reference evidence="3" key="1">
    <citation type="journal article" date="2011" name="PLoS Genet.">
        <title>Genomic analysis of the necrotrophic fungal pathogens Sclerotinia sclerotiorum and Botrytis cinerea.</title>
        <authorList>
            <person name="Amselem J."/>
            <person name="Cuomo C.A."/>
            <person name="van Kan J.A."/>
            <person name="Viaud M."/>
            <person name="Benito E.P."/>
            <person name="Couloux A."/>
            <person name="Coutinho P.M."/>
            <person name="de Vries R.P."/>
            <person name="Dyer P.S."/>
            <person name="Fillinger S."/>
            <person name="Fournier E."/>
            <person name="Gout L."/>
            <person name="Hahn M."/>
            <person name="Kohn L."/>
            <person name="Lapalu N."/>
            <person name="Plummer K.M."/>
            <person name="Pradier J.M."/>
            <person name="Quevillon E."/>
            <person name="Sharon A."/>
            <person name="Simon A."/>
            <person name="ten Have A."/>
            <person name="Tudzynski B."/>
            <person name="Tudzynski P."/>
            <person name="Wincker P."/>
            <person name="Andrew M."/>
            <person name="Anthouard V."/>
            <person name="Beever R.E."/>
            <person name="Beffa R."/>
            <person name="Benoit I."/>
            <person name="Bouzid O."/>
            <person name="Brault B."/>
            <person name="Chen Z."/>
            <person name="Choquer M."/>
            <person name="Collemare J."/>
            <person name="Cotton P."/>
            <person name="Danchin E.G."/>
            <person name="Da Silva C."/>
            <person name="Gautier A."/>
            <person name="Giraud C."/>
            <person name="Giraud T."/>
            <person name="Gonzalez C."/>
            <person name="Grossetete S."/>
            <person name="Guldener U."/>
            <person name="Henrissat B."/>
            <person name="Howlett B.J."/>
            <person name="Kodira C."/>
            <person name="Kretschmer M."/>
            <person name="Lappartient A."/>
            <person name="Leroch M."/>
            <person name="Levis C."/>
            <person name="Mauceli E."/>
            <person name="Neuveglise C."/>
            <person name="Oeser B."/>
            <person name="Pearson M."/>
            <person name="Poulain J."/>
            <person name="Poussereau N."/>
            <person name="Quesneville H."/>
            <person name="Rascle C."/>
            <person name="Schumacher J."/>
            <person name="Segurens B."/>
            <person name="Sexton A."/>
            <person name="Silva E."/>
            <person name="Sirven C."/>
            <person name="Soanes D.M."/>
            <person name="Talbot N.J."/>
            <person name="Templeton M."/>
            <person name="Yandava C."/>
            <person name="Yarden O."/>
            <person name="Zeng Q."/>
            <person name="Rollins J.A."/>
            <person name="Lebrun M.H."/>
            <person name="Dickman M."/>
        </authorList>
    </citation>
    <scope>NUCLEOTIDE SEQUENCE [LARGE SCALE GENOMIC DNA]</scope>
    <source>
        <strain evidence="3">ATCC 18683 / 1980 / Ss-1</strain>
    </source>
</reference>
<proteinExistence type="predicted"/>
<protein>
    <submittedName>
        <fullName evidence="2">Uncharacterized protein</fullName>
    </submittedName>
</protein>
<dbReference type="RefSeq" id="XP_001594245.1">
    <property type="nucleotide sequence ID" value="XM_001594195.1"/>
</dbReference>
<dbReference type="GeneID" id="5490858"/>
<dbReference type="EMBL" id="CH476625">
    <property type="protein sequence ID" value="EDO01577.1"/>
    <property type="molecule type" value="Genomic_DNA"/>
</dbReference>
<organism evidence="2 3">
    <name type="scientific">Sclerotinia sclerotiorum (strain ATCC 18683 / 1980 / Ss-1)</name>
    <name type="common">White mold</name>
    <name type="synonym">Whetzelinia sclerotiorum</name>
    <dbReference type="NCBI Taxonomy" id="665079"/>
    <lineage>
        <taxon>Eukaryota</taxon>
        <taxon>Fungi</taxon>
        <taxon>Dikarya</taxon>
        <taxon>Ascomycota</taxon>
        <taxon>Pezizomycotina</taxon>
        <taxon>Leotiomycetes</taxon>
        <taxon>Helotiales</taxon>
        <taxon>Sclerotiniaceae</taxon>
        <taxon>Sclerotinia</taxon>
    </lineage>
</organism>
<dbReference type="Proteomes" id="UP000001312">
    <property type="component" value="Unassembled WGS sequence"/>
</dbReference>
<gene>
    <name evidence="2" type="ORF">SS1G_04052</name>
</gene>
<sequence>MLKFCYIIVLGEFLFFSATYVIGREIKGYLP</sequence>
<dbReference type="AlphaFoldDB" id="A7EFG1"/>
<evidence type="ECO:0000256" key="1">
    <source>
        <dbReference type="SAM" id="Phobius"/>
    </source>
</evidence>
<evidence type="ECO:0000313" key="3">
    <source>
        <dbReference type="Proteomes" id="UP000001312"/>
    </source>
</evidence>
<evidence type="ECO:0000313" key="2">
    <source>
        <dbReference type="EMBL" id="EDO01577.1"/>
    </source>
</evidence>